<dbReference type="Gene3D" id="3.10.129.10">
    <property type="entry name" value="Hotdog Thioesterase"/>
    <property type="match status" value="1"/>
</dbReference>
<dbReference type="SUPFAM" id="SSF54637">
    <property type="entry name" value="Thioesterase/thiol ester dehydrase-isomerase"/>
    <property type="match status" value="1"/>
</dbReference>
<keyword evidence="3" id="KW-1185">Reference proteome</keyword>
<protein>
    <submittedName>
        <fullName evidence="2">Uncharacterized protein DUF4442</fullName>
    </submittedName>
</protein>
<feature type="compositionally biased region" description="Basic and acidic residues" evidence="1">
    <location>
        <begin position="161"/>
        <end position="176"/>
    </location>
</feature>
<comment type="caution">
    <text evidence="2">The sequence shown here is derived from an EMBL/GenBank/DDBJ whole genome shotgun (WGS) entry which is preliminary data.</text>
</comment>
<dbReference type="Pfam" id="PF14539">
    <property type="entry name" value="DUF4442"/>
    <property type="match status" value="1"/>
</dbReference>
<organism evidence="2 3">
    <name type="scientific">Yimella lutea</name>
    <dbReference type="NCBI Taxonomy" id="587872"/>
    <lineage>
        <taxon>Bacteria</taxon>
        <taxon>Bacillati</taxon>
        <taxon>Actinomycetota</taxon>
        <taxon>Actinomycetes</taxon>
        <taxon>Micrococcales</taxon>
        <taxon>Dermacoccaceae</taxon>
        <taxon>Yimella</taxon>
    </lineage>
</organism>
<evidence type="ECO:0000313" key="3">
    <source>
        <dbReference type="Proteomes" id="UP000320806"/>
    </source>
</evidence>
<dbReference type="EMBL" id="VFMO01000001">
    <property type="protein sequence ID" value="TQJ15225.1"/>
    <property type="molecule type" value="Genomic_DNA"/>
</dbReference>
<name>A0A542EIQ7_9MICO</name>
<evidence type="ECO:0000256" key="1">
    <source>
        <dbReference type="SAM" id="MobiDB-lite"/>
    </source>
</evidence>
<proteinExistence type="predicted"/>
<evidence type="ECO:0000313" key="2">
    <source>
        <dbReference type="EMBL" id="TQJ15225.1"/>
    </source>
</evidence>
<dbReference type="RefSeq" id="WP_141928847.1">
    <property type="nucleotide sequence ID" value="NZ_BAABCI010000022.1"/>
</dbReference>
<accession>A0A542EIQ7</accession>
<dbReference type="InterPro" id="IPR029069">
    <property type="entry name" value="HotDog_dom_sf"/>
</dbReference>
<feature type="region of interest" description="Disordered" evidence="1">
    <location>
        <begin position="159"/>
        <end position="188"/>
    </location>
</feature>
<dbReference type="InterPro" id="IPR027961">
    <property type="entry name" value="DUF4442"/>
</dbReference>
<reference evidence="2 3" key="1">
    <citation type="submission" date="2019-06" db="EMBL/GenBank/DDBJ databases">
        <title>Sequencing the genomes of 1000 actinobacteria strains.</title>
        <authorList>
            <person name="Klenk H.-P."/>
        </authorList>
    </citation>
    <scope>NUCLEOTIDE SEQUENCE [LARGE SCALE GENOMIC DNA]</scope>
    <source>
        <strain evidence="2 3">DSM 19828</strain>
    </source>
</reference>
<dbReference type="AlphaFoldDB" id="A0A542EIQ7"/>
<gene>
    <name evidence="2" type="ORF">FB459_2762</name>
</gene>
<dbReference type="OrthoDB" id="9814774at2"/>
<sequence length="188" mass="21233">MSKTSRHGERRRFSPNMLRRGMNLYPPFLGMGLRVKEFSDDWTVCRVELKLTRFNRNQQGTAYGGSIGAMSDAFHALLLMHQLGTDYYVWDKAAEIEYVSPGVGTVYGRFEVSAEMAEAIRAEAASGQKVLPWFETELTLRDGTVVARVRRQLYVRKKRATREVTPDRPRRPDLRSGLRSGADGSSAG</sequence>
<dbReference type="Proteomes" id="UP000320806">
    <property type="component" value="Unassembled WGS sequence"/>
</dbReference>